<feature type="region of interest" description="Disordered" evidence="7">
    <location>
        <begin position="126"/>
        <end position="146"/>
    </location>
</feature>
<comment type="subcellular location">
    <subcellularLocation>
        <location evidence="2">Chromosome</location>
        <location evidence="2">Centromere</location>
    </subcellularLocation>
    <subcellularLocation>
        <location evidence="1">Nucleus</location>
    </subcellularLocation>
</comment>
<comment type="caution">
    <text evidence="8">The sequence shown here is derived from an EMBL/GenBank/DDBJ whole genome shotgun (WGS) entry which is preliminary data.</text>
</comment>
<gene>
    <name evidence="8" type="ORF">RIMI_LOCUS22181724</name>
</gene>
<keyword evidence="6" id="KW-0137">Centromere</keyword>
<dbReference type="Proteomes" id="UP001176940">
    <property type="component" value="Unassembled WGS sequence"/>
</dbReference>
<keyword evidence="9" id="KW-1185">Reference proteome</keyword>
<sequence length="252" mass="27692">MRARAFSQAIESLRQDGVIVRVPEDKRALRKYASTTAPFRQTDALFVFPAGHRKGLAASKSTIARLIRSTIQEAYRIRGKPIPAGLRHTPLGRVILLVAATYTHGPVSPNEWLGEKDFTPFQSYQSRSAPEESCMPTTVNQRGDSKRMKEKARVRQAMLETLGDGPLPKLECADYKLATAFNGEAGIANEIKPFHCVVKFSSTHILESVRSLAQSGLSEAPVSSLFSSIISKGKNKFNVTERKESSSSQGVN</sequence>
<evidence type="ECO:0000256" key="5">
    <source>
        <dbReference type="ARBA" id="ARBA00023242"/>
    </source>
</evidence>
<accession>A0ABN9MPU4</accession>
<name>A0ABN9MPU4_9NEOB</name>
<reference evidence="8" key="1">
    <citation type="submission" date="2023-07" db="EMBL/GenBank/DDBJ databases">
        <authorList>
            <person name="Stuckert A."/>
        </authorList>
    </citation>
    <scope>NUCLEOTIDE SEQUENCE</scope>
</reference>
<comment type="similarity">
    <text evidence="3">Belongs to the CENP-N/CHL4 family.</text>
</comment>
<evidence type="ECO:0000256" key="1">
    <source>
        <dbReference type="ARBA" id="ARBA00004123"/>
    </source>
</evidence>
<dbReference type="InterPro" id="IPR052011">
    <property type="entry name" value="CENP-NAC/CAD_complex"/>
</dbReference>
<evidence type="ECO:0000256" key="7">
    <source>
        <dbReference type="SAM" id="MobiDB-lite"/>
    </source>
</evidence>
<dbReference type="InterPro" id="IPR007902">
    <property type="entry name" value="Chl4/mis15/CENP-N"/>
</dbReference>
<keyword evidence="5" id="KW-0539">Nucleus</keyword>
<dbReference type="EMBL" id="CAUEEQ010078280">
    <property type="protein sequence ID" value="CAJ0967388.1"/>
    <property type="molecule type" value="Genomic_DNA"/>
</dbReference>
<protein>
    <submittedName>
        <fullName evidence="8">Uncharacterized protein</fullName>
    </submittedName>
</protein>
<evidence type="ECO:0000256" key="4">
    <source>
        <dbReference type="ARBA" id="ARBA00022454"/>
    </source>
</evidence>
<evidence type="ECO:0000256" key="3">
    <source>
        <dbReference type="ARBA" id="ARBA00005566"/>
    </source>
</evidence>
<dbReference type="Pfam" id="PF05238">
    <property type="entry name" value="CENP-N"/>
    <property type="match status" value="1"/>
</dbReference>
<dbReference type="PANTHER" id="PTHR46790:SF1">
    <property type="entry name" value="CENTROMERE PROTEIN N"/>
    <property type="match status" value="1"/>
</dbReference>
<evidence type="ECO:0000313" key="9">
    <source>
        <dbReference type="Proteomes" id="UP001176940"/>
    </source>
</evidence>
<organism evidence="8 9">
    <name type="scientific">Ranitomeya imitator</name>
    <name type="common">mimic poison frog</name>
    <dbReference type="NCBI Taxonomy" id="111125"/>
    <lineage>
        <taxon>Eukaryota</taxon>
        <taxon>Metazoa</taxon>
        <taxon>Chordata</taxon>
        <taxon>Craniata</taxon>
        <taxon>Vertebrata</taxon>
        <taxon>Euteleostomi</taxon>
        <taxon>Amphibia</taxon>
        <taxon>Batrachia</taxon>
        <taxon>Anura</taxon>
        <taxon>Neobatrachia</taxon>
        <taxon>Hyloidea</taxon>
        <taxon>Dendrobatidae</taxon>
        <taxon>Dendrobatinae</taxon>
        <taxon>Ranitomeya</taxon>
    </lineage>
</organism>
<evidence type="ECO:0000256" key="2">
    <source>
        <dbReference type="ARBA" id="ARBA00004584"/>
    </source>
</evidence>
<evidence type="ECO:0000313" key="8">
    <source>
        <dbReference type="EMBL" id="CAJ0967388.1"/>
    </source>
</evidence>
<proteinExistence type="inferred from homology"/>
<evidence type="ECO:0000256" key="6">
    <source>
        <dbReference type="ARBA" id="ARBA00023328"/>
    </source>
</evidence>
<dbReference type="PANTHER" id="PTHR46790">
    <property type="entry name" value="CENTROMERE PROTEIN N"/>
    <property type="match status" value="1"/>
</dbReference>
<keyword evidence="4" id="KW-0158">Chromosome</keyword>